<dbReference type="Gene3D" id="3.40.50.1820">
    <property type="entry name" value="alpha/beta hydrolase"/>
    <property type="match status" value="1"/>
</dbReference>
<dbReference type="RefSeq" id="WP_096571651.1">
    <property type="nucleotide sequence ID" value="NZ_BJCE01000006.1"/>
</dbReference>
<dbReference type="GO" id="GO:0016787">
    <property type="term" value="F:hydrolase activity"/>
    <property type="evidence" value="ECO:0007669"/>
    <property type="project" value="UniProtKB-KW"/>
</dbReference>
<dbReference type="Proteomes" id="UP000300142">
    <property type="component" value="Unassembled WGS sequence"/>
</dbReference>
<dbReference type="EMBL" id="BJCE01000006">
    <property type="protein sequence ID" value="GCL35271.1"/>
    <property type="molecule type" value="Genomic_DNA"/>
</dbReference>
<comment type="caution">
    <text evidence="1">The sequence shown here is derived from an EMBL/GenBank/DDBJ whole genome shotgun (WGS) entry which is preliminary data.</text>
</comment>
<accession>A0A479ZVN8</accession>
<name>A0A479ZVN8_9CYAN</name>
<dbReference type="InterPro" id="IPR029058">
    <property type="entry name" value="AB_hydrolase_fold"/>
</dbReference>
<sequence length="242" mass="26849">MKAQESGNVLEQIVTIEVGLLRLKGELVVPPEAQGIVVFAHCSGSSRYSSRNHYLAHLLRQQEGLATILIDLLTEEEDAIDQRTQHLRYDISFLASRLITVTDWLFENTLTRDLKVGYFGVNRGSGAAFLAALARPMNVGAIVCRSGYTDLVIESLGYVQTPTLLIVGGNDCAIIAMNEDAIVEIPTQHKQLEIIPEASHKFSEPGAMEEVGRLASQWFKYYLSPVEEKELHLHAMSLLIDN</sequence>
<dbReference type="AlphaFoldDB" id="A0A479ZVN8"/>
<evidence type="ECO:0000313" key="1">
    <source>
        <dbReference type="EMBL" id="GCL35271.1"/>
    </source>
</evidence>
<keyword evidence="2" id="KW-1185">Reference proteome</keyword>
<dbReference type="SUPFAM" id="SSF53474">
    <property type="entry name" value="alpha/beta-Hydrolases"/>
    <property type="match status" value="1"/>
</dbReference>
<evidence type="ECO:0000313" key="2">
    <source>
        <dbReference type="Proteomes" id="UP000300142"/>
    </source>
</evidence>
<protein>
    <submittedName>
        <fullName evidence="1">Dienelactone hydrolase</fullName>
    </submittedName>
</protein>
<organism evidence="1 2">
    <name type="scientific">Sphaerospermopsis reniformis</name>
    <dbReference type="NCBI Taxonomy" id="531300"/>
    <lineage>
        <taxon>Bacteria</taxon>
        <taxon>Bacillati</taxon>
        <taxon>Cyanobacteriota</taxon>
        <taxon>Cyanophyceae</taxon>
        <taxon>Nostocales</taxon>
        <taxon>Aphanizomenonaceae</taxon>
        <taxon>Sphaerospermopsis</taxon>
    </lineage>
</organism>
<reference evidence="2" key="1">
    <citation type="submission" date="2019-02" db="EMBL/GenBank/DDBJ databases">
        <title>Draft genome sequence of Sphaerospermopsis reniformis NIES-1949.</title>
        <authorList>
            <person name="Yamaguchi H."/>
            <person name="Suzuki S."/>
            <person name="Kawachi M."/>
        </authorList>
    </citation>
    <scope>NUCLEOTIDE SEQUENCE [LARGE SCALE GENOMIC DNA]</scope>
    <source>
        <strain evidence="2">NIES-1949</strain>
    </source>
</reference>
<keyword evidence="1" id="KW-0378">Hydrolase</keyword>
<gene>
    <name evidence="1" type="ORF">SR1949_03630</name>
</gene>
<proteinExistence type="predicted"/>